<feature type="domain" description="Imm-5-like" evidence="2">
    <location>
        <begin position="2"/>
        <end position="80"/>
    </location>
</feature>
<dbReference type="InterPro" id="IPR048667">
    <property type="entry name" value="Imm5-like"/>
</dbReference>
<accession>A0A5N8XKG3</accession>
<comment type="caution">
    <text evidence="3">The sequence shown here is derived from an EMBL/GenBank/DDBJ whole genome shotgun (WGS) entry which is preliminary data.</text>
</comment>
<keyword evidence="4" id="KW-1185">Reference proteome</keyword>
<name>A0A5N8XKG3_9ACTN</name>
<reference evidence="3 4" key="1">
    <citation type="submission" date="2019-07" db="EMBL/GenBank/DDBJ databases">
        <title>New species of Amycolatopsis and Streptomyces.</title>
        <authorList>
            <person name="Duangmal K."/>
            <person name="Teo W.F.A."/>
            <person name="Lipun K."/>
        </authorList>
    </citation>
    <scope>NUCLEOTIDE SEQUENCE [LARGE SCALE GENOMIC DNA]</scope>
    <source>
        <strain evidence="3 4">NBRC 106415</strain>
    </source>
</reference>
<dbReference type="GO" id="GO:0004527">
    <property type="term" value="F:exonuclease activity"/>
    <property type="evidence" value="ECO:0007669"/>
    <property type="project" value="UniProtKB-KW"/>
</dbReference>
<organism evidence="3 4">
    <name type="scientific">Streptomyces spongiae</name>
    <dbReference type="NCBI Taxonomy" id="565072"/>
    <lineage>
        <taxon>Bacteria</taxon>
        <taxon>Bacillati</taxon>
        <taxon>Actinomycetota</taxon>
        <taxon>Actinomycetes</taxon>
        <taxon>Kitasatosporales</taxon>
        <taxon>Streptomycetaceae</taxon>
        <taxon>Streptomyces</taxon>
    </lineage>
</organism>
<dbReference type="Pfam" id="PF21805">
    <property type="entry name" value="Imm5_like"/>
    <property type="match status" value="1"/>
</dbReference>
<dbReference type="AlphaFoldDB" id="A0A5N8XKG3"/>
<keyword evidence="3" id="KW-0540">Nuclease</keyword>
<gene>
    <name evidence="3" type="ORF">FNH08_18435</name>
</gene>
<keyword evidence="3" id="KW-0269">Exonuclease</keyword>
<evidence type="ECO:0000313" key="4">
    <source>
        <dbReference type="Proteomes" id="UP000400924"/>
    </source>
</evidence>
<evidence type="ECO:0000259" key="2">
    <source>
        <dbReference type="Pfam" id="PF21805"/>
    </source>
</evidence>
<evidence type="ECO:0000256" key="1">
    <source>
        <dbReference type="SAM" id="MobiDB-lite"/>
    </source>
</evidence>
<dbReference type="Proteomes" id="UP000400924">
    <property type="component" value="Unassembled WGS sequence"/>
</dbReference>
<evidence type="ECO:0000313" key="3">
    <source>
        <dbReference type="EMBL" id="MPY59075.1"/>
    </source>
</evidence>
<protein>
    <submittedName>
        <fullName evidence="3">Exonuclease SbcC</fullName>
    </submittedName>
</protein>
<feature type="region of interest" description="Disordered" evidence="1">
    <location>
        <begin position="158"/>
        <end position="183"/>
    </location>
</feature>
<keyword evidence="3" id="KW-0378">Hydrolase</keyword>
<dbReference type="EMBL" id="VJZC01000118">
    <property type="protein sequence ID" value="MPY59075.1"/>
    <property type="molecule type" value="Genomic_DNA"/>
</dbReference>
<sequence length="183" mass="19266">MARYVVGHAEDVLSVFEQAVPDDPRPRAAIDAAWVFINGANRTKLQRVTSLDAHRAARSAPSEAARLAARSAGDAASAAYLHPIAQAGQVGHILRASASAARVGEMEAGGDPAIGDALLERSRQRATPVLIDVLCRYPPAPSGSNRVARLMSTLDHSLRQAADRSPGRTTASGADAHRRECTS</sequence>
<proteinExistence type="predicted"/>